<evidence type="ECO:0000256" key="1">
    <source>
        <dbReference type="ARBA" id="ARBA00004167"/>
    </source>
</evidence>
<dbReference type="OrthoDB" id="9811070at2"/>
<evidence type="ECO:0000256" key="4">
    <source>
        <dbReference type="ARBA" id="ARBA00023136"/>
    </source>
</evidence>
<protein>
    <submittedName>
        <fullName evidence="8">DnaJ-like protein</fullName>
    </submittedName>
</protein>
<organism evidence="8 9">
    <name type="scientific">Dichotomicrobium thermohalophilum</name>
    <dbReference type="NCBI Taxonomy" id="933063"/>
    <lineage>
        <taxon>Bacteria</taxon>
        <taxon>Pseudomonadati</taxon>
        <taxon>Pseudomonadota</taxon>
        <taxon>Alphaproteobacteria</taxon>
        <taxon>Hyphomicrobiales</taxon>
        <taxon>Hyphomicrobiaceae</taxon>
        <taxon>Dichotomicrobium</taxon>
    </lineage>
</organism>
<dbReference type="InterPro" id="IPR036869">
    <property type="entry name" value="J_dom_sf"/>
</dbReference>
<dbReference type="RefSeq" id="WP_119060688.1">
    <property type="nucleotide sequence ID" value="NZ_QXDF01000001.1"/>
</dbReference>
<dbReference type="GO" id="GO:0016020">
    <property type="term" value="C:membrane"/>
    <property type="evidence" value="ECO:0007669"/>
    <property type="project" value="UniProtKB-SubCell"/>
</dbReference>
<dbReference type="Gene3D" id="1.10.287.110">
    <property type="entry name" value="DnaJ domain"/>
    <property type="match status" value="1"/>
</dbReference>
<name>A0A397Q456_9HYPH</name>
<comment type="subcellular location">
    <subcellularLocation>
        <location evidence="1">Membrane</location>
        <topology evidence="1">Single-pass membrane protein</topology>
    </subcellularLocation>
</comment>
<feature type="domain" description="J" evidence="7">
    <location>
        <begin position="187"/>
        <end position="240"/>
    </location>
</feature>
<evidence type="ECO:0000259" key="7">
    <source>
        <dbReference type="PROSITE" id="PS50076"/>
    </source>
</evidence>
<dbReference type="PROSITE" id="PS50076">
    <property type="entry name" value="DNAJ_2"/>
    <property type="match status" value="1"/>
</dbReference>
<keyword evidence="9" id="KW-1185">Reference proteome</keyword>
<feature type="transmembrane region" description="Helical" evidence="6">
    <location>
        <begin position="42"/>
        <end position="68"/>
    </location>
</feature>
<evidence type="ECO:0000256" key="2">
    <source>
        <dbReference type="ARBA" id="ARBA00022692"/>
    </source>
</evidence>
<keyword evidence="4 6" id="KW-0472">Membrane</keyword>
<dbReference type="PANTHER" id="PTHR12763:SF28">
    <property type="entry name" value="GEO10507P1-RELATED"/>
    <property type="match status" value="1"/>
</dbReference>
<proteinExistence type="inferred from homology"/>
<dbReference type="FunFam" id="1.10.287.110:FF:000001">
    <property type="entry name" value="Import inner membrane translocase subunit tim14"/>
    <property type="match status" value="1"/>
</dbReference>
<gene>
    <name evidence="8" type="ORF">BXY53_0923</name>
</gene>
<evidence type="ECO:0000313" key="8">
    <source>
        <dbReference type="EMBL" id="RIA55838.1"/>
    </source>
</evidence>
<dbReference type="CDD" id="cd06257">
    <property type="entry name" value="DnaJ"/>
    <property type="match status" value="1"/>
</dbReference>
<keyword evidence="2 6" id="KW-0812">Transmembrane</keyword>
<dbReference type="EMBL" id="QXDF01000001">
    <property type="protein sequence ID" value="RIA55838.1"/>
    <property type="molecule type" value="Genomic_DNA"/>
</dbReference>
<dbReference type="InterPro" id="IPR001623">
    <property type="entry name" value="DnaJ_domain"/>
</dbReference>
<evidence type="ECO:0000313" key="9">
    <source>
        <dbReference type="Proteomes" id="UP000266273"/>
    </source>
</evidence>
<dbReference type="PANTHER" id="PTHR12763">
    <property type="match status" value="1"/>
</dbReference>
<accession>A0A397Q456</accession>
<dbReference type="AlphaFoldDB" id="A0A397Q456"/>
<dbReference type="Proteomes" id="UP000266273">
    <property type="component" value="Unassembled WGS sequence"/>
</dbReference>
<dbReference type="SUPFAM" id="SSF46565">
    <property type="entry name" value="Chaperone J-domain"/>
    <property type="match status" value="1"/>
</dbReference>
<evidence type="ECO:0000256" key="5">
    <source>
        <dbReference type="ARBA" id="ARBA00038105"/>
    </source>
</evidence>
<evidence type="ECO:0000256" key="6">
    <source>
        <dbReference type="SAM" id="Phobius"/>
    </source>
</evidence>
<evidence type="ECO:0000256" key="3">
    <source>
        <dbReference type="ARBA" id="ARBA00022989"/>
    </source>
</evidence>
<comment type="caution">
    <text evidence="8">The sequence shown here is derived from an EMBL/GenBank/DDBJ whole genome shotgun (WGS) entry which is preliminary data.</text>
</comment>
<comment type="similarity">
    <text evidence="5">Belongs to the TIM14 family.</text>
</comment>
<keyword evidence="3 6" id="KW-1133">Transmembrane helix</keyword>
<sequence>MQFLIIGVLLLLLLLLYAGRVARMSPKAGARAIRRGGGYGLLGLAIGLGLAGRIGMAIPLALIGGWLLGWRLPSIGGQTGPIPGNARPSGGQASTVRAEFVEMTLDHDTGNMDGEVLAGQYAGRRLSSMETSELLTLLRETLSHDAQSAKLVEAYLDRVAPDWRDQPGARASETSDAAASGPMTIAEAYRILGLWPGAKPEEIRRAHREMMKKFHPDQGGSTYLAMKINEAKDTLLAQFSQKQAG</sequence>
<dbReference type="SMART" id="SM00271">
    <property type="entry name" value="DnaJ"/>
    <property type="match status" value="1"/>
</dbReference>
<dbReference type="Pfam" id="PF00226">
    <property type="entry name" value="DnaJ"/>
    <property type="match status" value="1"/>
</dbReference>
<reference evidence="8 9" key="1">
    <citation type="submission" date="2018-08" db="EMBL/GenBank/DDBJ databases">
        <title>Genomic Encyclopedia of Archaeal and Bacterial Type Strains, Phase II (KMG-II): from individual species to whole genera.</title>
        <authorList>
            <person name="Goeker M."/>
        </authorList>
    </citation>
    <scope>NUCLEOTIDE SEQUENCE [LARGE SCALE GENOMIC DNA]</scope>
    <source>
        <strain evidence="8 9">DSM 5002</strain>
    </source>
</reference>